<sequence>MRKIRGPFTAHHTKKRTFLHKNMKNCTPAFVVDHPKRPLELSYEDPFPIITKLSDFIYRFNYKGHPEEINTDRLKPALIKEEAPTLSRRSTPFHPSISTVWHRISSIEYGKQGRVVRFVNSLSESLVEE</sequence>
<reference evidence="1 2" key="1">
    <citation type="submission" date="2016-03" db="EMBL/GenBank/DDBJ databases">
        <title>Trachymyrmex septentrionalis WGS genome.</title>
        <authorList>
            <person name="Nygaard S."/>
            <person name="Hu H."/>
            <person name="Boomsma J."/>
            <person name="Zhang G."/>
        </authorList>
    </citation>
    <scope>NUCLEOTIDE SEQUENCE [LARGE SCALE GENOMIC DNA]</scope>
    <source>
        <strain evidence="1">Tsep2-gDNA-1</strain>
        <tissue evidence="1">Whole body</tissue>
    </source>
</reference>
<dbReference type="STRING" id="34720.A0A151JTF2"/>
<name>A0A151JTF2_9HYME</name>
<dbReference type="AlphaFoldDB" id="A0A151JTF2"/>
<organism evidence="1 2">
    <name type="scientific">Trachymyrmex septentrionalis</name>
    <dbReference type="NCBI Taxonomy" id="34720"/>
    <lineage>
        <taxon>Eukaryota</taxon>
        <taxon>Metazoa</taxon>
        <taxon>Ecdysozoa</taxon>
        <taxon>Arthropoda</taxon>
        <taxon>Hexapoda</taxon>
        <taxon>Insecta</taxon>
        <taxon>Pterygota</taxon>
        <taxon>Neoptera</taxon>
        <taxon>Endopterygota</taxon>
        <taxon>Hymenoptera</taxon>
        <taxon>Apocrita</taxon>
        <taxon>Aculeata</taxon>
        <taxon>Formicoidea</taxon>
        <taxon>Formicidae</taxon>
        <taxon>Myrmicinae</taxon>
        <taxon>Trachymyrmex</taxon>
    </lineage>
</organism>
<keyword evidence="2" id="KW-1185">Reference proteome</keyword>
<accession>A0A151JTF2</accession>
<protein>
    <submittedName>
        <fullName evidence="1">Uncharacterized protein</fullName>
    </submittedName>
</protein>
<gene>
    <name evidence="1" type="ORF">ALC56_11824</name>
</gene>
<evidence type="ECO:0000313" key="1">
    <source>
        <dbReference type="EMBL" id="KYN33852.1"/>
    </source>
</evidence>
<dbReference type="Proteomes" id="UP000078541">
    <property type="component" value="Unassembled WGS sequence"/>
</dbReference>
<proteinExistence type="predicted"/>
<evidence type="ECO:0000313" key="2">
    <source>
        <dbReference type="Proteomes" id="UP000078541"/>
    </source>
</evidence>
<dbReference type="EMBL" id="KQ981885">
    <property type="protein sequence ID" value="KYN33852.1"/>
    <property type="molecule type" value="Genomic_DNA"/>
</dbReference>